<evidence type="ECO:0000256" key="1">
    <source>
        <dbReference type="SAM" id="MobiDB-lite"/>
    </source>
</evidence>
<name>A0A8J2PSP4_9HEXA</name>
<evidence type="ECO:0000313" key="2">
    <source>
        <dbReference type="EMBL" id="CAG7835350.1"/>
    </source>
</evidence>
<gene>
    <name evidence="2" type="ORF">AFUS01_LOCUS44733</name>
</gene>
<dbReference type="AlphaFoldDB" id="A0A8J2PSP4"/>
<sequence length="92" mass="10523">MRSLLHRYSDGKASLSSATRVFDSGRKNTLTFEQESHHYDGDDDARIKNSRSDFVAAPEIPKVLRDRDSGSSWRFASQAQTHSQRYAPYTKK</sequence>
<feature type="region of interest" description="Disordered" evidence="1">
    <location>
        <begin position="67"/>
        <end position="92"/>
    </location>
</feature>
<protein>
    <submittedName>
        <fullName evidence="2">Uncharacterized protein</fullName>
    </submittedName>
</protein>
<proteinExistence type="predicted"/>
<comment type="caution">
    <text evidence="2">The sequence shown here is derived from an EMBL/GenBank/DDBJ whole genome shotgun (WGS) entry which is preliminary data.</text>
</comment>
<dbReference type="EMBL" id="CAJVCH010570604">
    <property type="protein sequence ID" value="CAG7835350.1"/>
    <property type="molecule type" value="Genomic_DNA"/>
</dbReference>
<feature type="compositionally biased region" description="Polar residues" evidence="1">
    <location>
        <begin position="70"/>
        <end position="84"/>
    </location>
</feature>
<keyword evidence="3" id="KW-1185">Reference proteome</keyword>
<accession>A0A8J2PSP4</accession>
<dbReference type="Proteomes" id="UP000708208">
    <property type="component" value="Unassembled WGS sequence"/>
</dbReference>
<organism evidence="2 3">
    <name type="scientific">Allacma fusca</name>
    <dbReference type="NCBI Taxonomy" id="39272"/>
    <lineage>
        <taxon>Eukaryota</taxon>
        <taxon>Metazoa</taxon>
        <taxon>Ecdysozoa</taxon>
        <taxon>Arthropoda</taxon>
        <taxon>Hexapoda</taxon>
        <taxon>Collembola</taxon>
        <taxon>Symphypleona</taxon>
        <taxon>Sminthuridae</taxon>
        <taxon>Allacma</taxon>
    </lineage>
</organism>
<reference evidence="2" key="1">
    <citation type="submission" date="2021-06" db="EMBL/GenBank/DDBJ databases">
        <authorList>
            <person name="Hodson N. C."/>
            <person name="Mongue J. A."/>
            <person name="Jaron S. K."/>
        </authorList>
    </citation>
    <scope>NUCLEOTIDE SEQUENCE</scope>
</reference>
<evidence type="ECO:0000313" key="3">
    <source>
        <dbReference type="Proteomes" id="UP000708208"/>
    </source>
</evidence>